<evidence type="ECO:0000256" key="1">
    <source>
        <dbReference type="SAM" id="Phobius"/>
    </source>
</evidence>
<sequence>MSEAALILWLLYPVLGNTLRYIILGLLLVLVVSYLVGYYTPSRMVLRLENTITTLRKTLDHAMLNCPRDWAGLSEMGCQLTQVELSLTGIRQQLLDIGGLLTWRKYFQGLREIFKSITECKKEVKDIQTSVSRIVEGEHERQLRLRVAEERGTLNVLMGHVEDIGLVRRRRARNVDALPEHIPRPVCILKLAVTILCYHVPACTSAKWSRLVPKVANVLVQGNPHAEGKKIVVGPPENVAGSKVDEGKVEVGKKEKTAPAATILDELSRPRFQVFQHSKSKPPHVALQILASNPWSALSYSLTTRFSKPAVILISLKPDYVHVTVHYATANAAFDVTCASAALDAVKRDCTRAALGAECRTCAQRHCMRTGRRGCEGIMDEDGMGEWGGKRDDVGREDSEAGAIPAPVRERARHPYRRVDTPAPSGIAPAMYCAGLAARANAHPAIAASRGRRTCVSPCEGATVFARVQEGGGDEDEGERGWVVAQRGTRFYTPAHAGVRALWRGVCTRGCKGNVGRRLKEMGQRTPGSRSAGRLRCAFRQVHAQRQLVSRRLDIEDVTARRGVERGRVGGKA</sequence>
<evidence type="ECO:0000313" key="3">
    <source>
        <dbReference type="Proteomes" id="UP001215598"/>
    </source>
</evidence>
<feature type="transmembrane region" description="Helical" evidence="1">
    <location>
        <begin position="20"/>
        <end position="39"/>
    </location>
</feature>
<evidence type="ECO:0000313" key="2">
    <source>
        <dbReference type="EMBL" id="KAJ7750909.1"/>
    </source>
</evidence>
<accession>A0AAD7N923</accession>
<reference evidence="2" key="1">
    <citation type="submission" date="2023-03" db="EMBL/GenBank/DDBJ databases">
        <title>Massive genome expansion in bonnet fungi (Mycena s.s.) driven by repeated elements and novel gene families across ecological guilds.</title>
        <authorList>
            <consortium name="Lawrence Berkeley National Laboratory"/>
            <person name="Harder C.B."/>
            <person name="Miyauchi S."/>
            <person name="Viragh M."/>
            <person name="Kuo A."/>
            <person name="Thoen E."/>
            <person name="Andreopoulos B."/>
            <person name="Lu D."/>
            <person name="Skrede I."/>
            <person name="Drula E."/>
            <person name="Henrissat B."/>
            <person name="Morin E."/>
            <person name="Kohler A."/>
            <person name="Barry K."/>
            <person name="LaButti K."/>
            <person name="Morin E."/>
            <person name="Salamov A."/>
            <person name="Lipzen A."/>
            <person name="Mereny Z."/>
            <person name="Hegedus B."/>
            <person name="Baldrian P."/>
            <person name="Stursova M."/>
            <person name="Weitz H."/>
            <person name="Taylor A."/>
            <person name="Grigoriev I.V."/>
            <person name="Nagy L.G."/>
            <person name="Martin F."/>
            <person name="Kauserud H."/>
        </authorList>
    </citation>
    <scope>NUCLEOTIDE SEQUENCE</scope>
    <source>
        <strain evidence="2">CBHHK182m</strain>
    </source>
</reference>
<dbReference type="Proteomes" id="UP001215598">
    <property type="component" value="Unassembled WGS sequence"/>
</dbReference>
<gene>
    <name evidence="2" type="ORF">B0H16DRAFT_1691503</name>
</gene>
<keyword evidence="3" id="KW-1185">Reference proteome</keyword>
<protein>
    <submittedName>
        <fullName evidence="2">Uncharacterized protein</fullName>
    </submittedName>
</protein>
<keyword evidence="1" id="KW-0812">Transmembrane</keyword>
<comment type="caution">
    <text evidence="2">The sequence shown here is derived from an EMBL/GenBank/DDBJ whole genome shotgun (WGS) entry which is preliminary data.</text>
</comment>
<keyword evidence="1" id="KW-0472">Membrane</keyword>
<proteinExistence type="predicted"/>
<organism evidence="2 3">
    <name type="scientific">Mycena metata</name>
    <dbReference type="NCBI Taxonomy" id="1033252"/>
    <lineage>
        <taxon>Eukaryota</taxon>
        <taxon>Fungi</taxon>
        <taxon>Dikarya</taxon>
        <taxon>Basidiomycota</taxon>
        <taxon>Agaricomycotina</taxon>
        <taxon>Agaricomycetes</taxon>
        <taxon>Agaricomycetidae</taxon>
        <taxon>Agaricales</taxon>
        <taxon>Marasmiineae</taxon>
        <taxon>Mycenaceae</taxon>
        <taxon>Mycena</taxon>
    </lineage>
</organism>
<dbReference type="AlphaFoldDB" id="A0AAD7N923"/>
<name>A0AAD7N923_9AGAR</name>
<keyword evidence="1" id="KW-1133">Transmembrane helix</keyword>
<dbReference type="EMBL" id="JARKIB010000064">
    <property type="protein sequence ID" value="KAJ7750909.1"/>
    <property type="molecule type" value="Genomic_DNA"/>
</dbReference>